<dbReference type="Proteomes" id="UP001221838">
    <property type="component" value="Unassembled WGS sequence"/>
</dbReference>
<reference evidence="2 3" key="1">
    <citation type="submission" date="2022-11" db="EMBL/GenBank/DDBJ databases">
        <title>Minimal conservation of predation-associated metabolite biosynthetic gene clusters underscores biosynthetic potential of Myxococcota including descriptions for ten novel species: Archangium lansinium sp. nov., Myxococcus landrumus sp. nov., Nannocystis bai.</title>
        <authorList>
            <person name="Ahearne A."/>
            <person name="Stevens C."/>
            <person name="Dowd S."/>
        </authorList>
    </citation>
    <scope>NUCLEOTIDE SEQUENCE [LARGE SCALE GENOMIC DNA]</scope>
    <source>
        <strain evidence="2 3">NCWAL01</strain>
    </source>
</reference>
<accession>A0ABT5D512</accession>
<feature type="transmembrane region" description="Helical" evidence="1">
    <location>
        <begin position="75"/>
        <end position="100"/>
    </location>
</feature>
<evidence type="ECO:0000313" key="3">
    <source>
        <dbReference type="Proteomes" id="UP001221838"/>
    </source>
</evidence>
<gene>
    <name evidence="2" type="ORF">POL68_02555</name>
</gene>
<keyword evidence="1" id="KW-1133">Transmembrane helix</keyword>
<organism evidence="2 3">
    <name type="scientific">Stigmatella ashevillensis</name>
    <dbReference type="NCBI Taxonomy" id="2995309"/>
    <lineage>
        <taxon>Bacteria</taxon>
        <taxon>Pseudomonadati</taxon>
        <taxon>Myxococcota</taxon>
        <taxon>Myxococcia</taxon>
        <taxon>Myxococcales</taxon>
        <taxon>Cystobacterineae</taxon>
        <taxon>Archangiaceae</taxon>
        <taxon>Stigmatella</taxon>
    </lineage>
</organism>
<feature type="transmembrane region" description="Helical" evidence="1">
    <location>
        <begin position="246"/>
        <end position="270"/>
    </location>
</feature>
<keyword evidence="1" id="KW-0472">Membrane</keyword>
<dbReference type="RefSeq" id="WP_272134565.1">
    <property type="nucleotide sequence ID" value="NZ_JAQNDM010000001.1"/>
</dbReference>
<proteinExistence type="predicted"/>
<keyword evidence="3" id="KW-1185">Reference proteome</keyword>
<feature type="transmembrane region" description="Helical" evidence="1">
    <location>
        <begin position="33"/>
        <end position="55"/>
    </location>
</feature>
<evidence type="ECO:0008006" key="4">
    <source>
        <dbReference type="Google" id="ProtNLM"/>
    </source>
</evidence>
<dbReference type="EMBL" id="JAQNDM010000001">
    <property type="protein sequence ID" value="MDC0707341.1"/>
    <property type="molecule type" value="Genomic_DNA"/>
</dbReference>
<name>A0ABT5D512_9BACT</name>
<protein>
    <recommendedName>
        <fullName evidence="4">Glycerophosphoryl diester phosphodiesterase membrane domain-containing protein</fullName>
    </recommendedName>
</protein>
<keyword evidence="1" id="KW-0812">Transmembrane</keyword>
<evidence type="ECO:0000313" key="2">
    <source>
        <dbReference type="EMBL" id="MDC0707341.1"/>
    </source>
</evidence>
<feature type="transmembrane region" description="Helical" evidence="1">
    <location>
        <begin position="144"/>
        <end position="168"/>
    </location>
</feature>
<evidence type="ECO:0000256" key="1">
    <source>
        <dbReference type="SAM" id="Phobius"/>
    </source>
</evidence>
<feature type="transmembrane region" description="Helical" evidence="1">
    <location>
        <begin position="299"/>
        <end position="321"/>
    </location>
</feature>
<comment type="caution">
    <text evidence="2">The sequence shown here is derived from an EMBL/GenBank/DDBJ whole genome shotgun (WGS) entry which is preliminary data.</text>
</comment>
<feature type="transmembrane region" description="Helical" evidence="1">
    <location>
        <begin position="180"/>
        <end position="201"/>
    </location>
</feature>
<sequence>MKPSPGIQEPRPLALGEMIDRSATFWRAHLKPLFWLCFGFELVNYILTKAMVLSLERTNALFQADATAQAQSDPLGMLGDAGIMLVSSSALWLVLIWSYWMATLAVTRYVVPLQFGETAQPADGLRRGWSKLASFTGAYLLSQLWALGALLAMVLPGGALFGVGFLLARDGEGASGLVSIVLIAIGSLLIFLGALAALLWYFLRFSLLAPVFAMEDLGAVAAFRRSGRLISGRVQAGFLGHVKVRAMLLLTIMSGILIAISFVSGLPAWIVRLSYANPLDPVAVAANPIPQTLLVPVELIQVVGQSLFTPLALVFSAMFYLDMRMRREGLDLERRLDAPRPLMPSS</sequence>